<evidence type="ECO:0000256" key="7">
    <source>
        <dbReference type="ARBA" id="ARBA00023229"/>
    </source>
</evidence>
<keyword evidence="5 9" id="KW-0560">Oxidoreductase</keyword>
<evidence type="ECO:0000259" key="10">
    <source>
        <dbReference type="Pfam" id="PF02670"/>
    </source>
</evidence>
<dbReference type="SUPFAM" id="SSF69055">
    <property type="entry name" value="1-deoxy-D-xylulose-5-phosphate reductoisomerase, C-terminal domain"/>
    <property type="match status" value="1"/>
</dbReference>
<comment type="caution">
    <text evidence="9">Lacks conserved residue(s) required for the propagation of feature annotation.</text>
</comment>
<comment type="cofactor">
    <cofactor evidence="9">
        <name>Mg(2+)</name>
        <dbReference type="ChEBI" id="CHEBI:18420"/>
    </cofactor>
    <cofactor evidence="9">
        <name>Mn(2+)</name>
        <dbReference type="ChEBI" id="CHEBI:29035"/>
    </cofactor>
</comment>
<dbReference type="HAMAP" id="MF_00183">
    <property type="entry name" value="DXP_reductoisom"/>
    <property type="match status" value="1"/>
</dbReference>
<accession>A0A1W6Z254</accession>
<evidence type="ECO:0000259" key="12">
    <source>
        <dbReference type="Pfam" id="PF13288"/>
    </source>
</evidence>
<dbReference type="EMBL" id="CP021109">
    <property type="protein sequence ID" value="ARP86903.1"/>
    <property type="molecule type" value="Genomic_DNA"/>
</dbReference>
<feature type="binding site" evidence="9">
    <location>
        <position position="129"/>
    </location>
    <ligand>
        <name>NADPH</name>
        <dbReference type="ChEBI" id="CHEBI:57783"/>
    </ligand>
</feature>
<keyword evidence="7 9" id="KW-0414">Isoprene biosynthesis</keyword>
<dbReference type="Gene3D" id="1.10.1740.10">
    <property type="match status" value="1"/>
</dbReference>
<comment type="similarity">
    <text evidence="2 9">Belongs to the DXR family.</text>
</comment>
<dbReference type="RefSeq" id="WP_086057651.1">
    <property type="nucleotide sequence ID" value="NZ_CP021109.1"/>
</dbReference>
<protein>
    <recommendedName>
        <fullName evidence="9">1-deoxy-D-xylulose 5-phosphate reductoisomerase</fullName>
        <shortName evidence="9">DXP reductoisomerase</shortName>
        <ecNumber evidence="9">1.1.1.267</ecNumber>
    </recommendedName>
    <alternativeName>
        <fullName evidence="9">1-deoxyxylulose-5-phosphate reductoisomerase</fullName>
    </alternativeName>
    <alternativeName>
        <fullName evidence="9">2-C-methyl-D-erythritol 4-phosphate synthase</fullName>
    </alternativeName>
</protein>
<feature type="domain" description="1-deoxy-D-xylulose 5-phosphate reductoisomerase C-terminal" evidence="11">
    <location>
        <begin position="149"/>
        <end position="240"/>
    </location>
</feature>
<feature type="binding site" evidence="9">
    <location>
        <position position="15"/>
    </location>
    <ligand>
        <name>NADPH</name>
        <dbReference type="ChEBI" id="CHEBI:57783"/>
    </ligand>
</feature>
<feature type="binding site" evidence="9">
    <location>
        <position position="210"/>
    </location>
    <ligand>
        <name>1-deoxy-D-xylulose 5-phosphate</name>
        <dbReference type="ChEBI" id="CHEBI:57792"/>
    </ligand>
</feature>
<keyword evidence="14" id="KW-1185">Reference proteome</keyword>
<dbReference type="GO" id="GO:0070402">
    <property type="term" value="F:NADPH binding"/>
    <property type="evidence" value="ECO:0007669"/>
    <property type="project" value="InterPro"/>
</dbReference>
<feature type="binding site" evidence="9">
    <location>
        <position position="127"/>
    </location>
    <ligand>
        <name>NADPH</name>
        <dbReference type="ChEBI" id="CHEBI:57783"/>
    </ligand>
</feature>
<dbReference type="NCBIfam" id="TIGR00243">
    <property type="entry name" value="Dxr"/>
    <property type="match status" value="1"/>
</dbReference>
<feature type="binding site" evidence="9">
    <location>
        <position position="232"/>
    </location>
    <ligand>
        <name>Mn(2+)</name>
        <dbReference type="ChEBI" id="CHEBI:29035"/>
    </ligand>
</feature>
<dbReference type="GO" id="GO:0051484">
    <property type="term" value="P:isopentenyl diphosphate biosynthetic process, methylerythritol 4-phosphate pathway involved in terpenoid biosynthetic process"/>
    <property type="evidence" value="ECO:0007669"/>
    <property type="project" value="TreeGrafter"/>
</dbReference>
<dbReference type="GO" id="GO:0016853">
    <property type="term" value="F:isomerase activity"/>
    <property type="evidence" value="ECO:0007669"/>
    <property type="project" value="UniProtKB-KW"/>
</dbReference>
<keyword evidence="13" id="KW-0413">Isomerase</keyword>
<name>A0A1W6Z254_9BORD</name>
<dbReference type="Gene3D" id="3.40.50.720">
    <property type="entry name" value="NAD(P)-binding Rossmann-like Domain"/>
    <property type="match status" value="1"/>
</dbReference>
<dbReference type="InterPro" id="IPR036169">
    <property type="entry name" value="DXPR_C_sf"/>
</dbReference>
<feature type="binding site" evidence="9">
    <location>
        <position position="13"/>
    </location>
    <ligand>
        <name>NADPH</name>
        <dbReference type="ChEBI" id="CHEBI:57783"/>
    </ligand>
</feature>
<comment type="pathway">
    <text evidence="1 9">Isoprenoid biosynthesis; isopentenyl diphosphate biosynthesis via DXP pathway; isopentenyl diphosphate from 1-deoxy-D-xylulose 5-phosphate: step 1/6.</text>
</comment>
<dbReference type="InterPro" id="IPR003821">
    <property type="entry name" value="DXP_reductoisomerase"/>
</dbReference>
<organism evidence="13 14">
    <name type="scientific">Bordetella genomosp. 9</name>
    <dbReference type="NCBI Taxonomy" id="1416803"/>
    <lineage>
        <taxon>Bacteria</taxon>
        <taxon>Pseudomonadati</taxon>
        <taxon>Pseudomonadota</taxon>
        <taxon>Betaproteobacteria</taxon>
        <taxon>Burkholderiales</taxon>
        <taxon>Alcaligenaceae</taxon>
        <taxon>Bordetella</taxon>
    </lineage>
</organism>
<feature type="binding site" evidence="9">
    <location>
        <position position="154"/>
    </location>
    <ligand>
        <name>1-deoxy-D-xylulose 5-phosphate</name>
        <dbReference type="ChEBI" id="CHEBI:57792"/>
    </ligand>
</feature>
<dbReference type="InterPro" id="IPR026877">
    <property type="entry name" value="DXPR_C"/>
</dbReference>
<dbReference type="Pfam" id="PF08436">
    <property type="entry name" value="DXP_redisom_C"/>
    <property type="match status" value="1"/>
</dbReference>
<feature type="binding site" evidence="9">
    <location>
        <position position="223"/>
    </location>
    <ligand>
        <name>1-deoxy-D-xylulose 5-phosphate</name>
        <dbReference type="ChEBI" id="CHEBI:57792"/>
    </ligand>
</feature>
<feature type="binding site" evidence="9">
    <location>
        <position position="128"/>
    </location>
    <ligand>
        <name>1-deoxy-D-xylulose 5-phosphate</name>
        <dbReference type="ChEBI" id="CHEBI:57792"/>
    </ligand>
</feature>
<evidence type="ECO:0000259" key="11">
    <source>
        <dbReference type="Pfam" id="PF08436"/>
    </source>
</evidence>
<feature type="binding site" evidence="9">
    <location>
        <position position="155"/>
    </location>
    <ligand>
        <name>1-deoxy-D-xylulose 5-phosphate</name>
        <dbReference type="ChEBI" id="CHEBI:57792"/>
    </ligand>
</feature>
<dbReference type="GO" id="GO:0030604">
    <property type="term" value="F:1-deoxy-D-xylulose-5-phosphate reductoisomerase activity"/>
    <property type="evidence" value="ECO:0007669"/>
    <property type="project" value="UniProtKB-UniRule"/>
</dbReference>
<dbReference type="FunFam" id="3.40.50.720:FF:000045">
    <property type="entry name" value="1-deoxy-D-xylulose 5-phosphate reductoisomerase"/>
    <property type="match status" value="1"/>
</dbReference>
<dbReference type="Pfam" id="PF13288">
    <property type="entry name" value="DXPR_C"/>
    <property type="match status" value="1"/>
</dbReference>
<evidence type="ECO:0000256" key="4">
    <source>
        <dbReference type="ARBA" id="ARBA00022857"/>
    </source>
</evidence>
<dbReference type="GO" id="GO:0030145">
    <property type="term" value="F:manganese ion binding"/>
    <property type="evidence" value="ECO:0007669"/>
    <property type="project" value="TreeGrafter"/>
</dbReference>
<feature type="binding site" evidence="9">
    <location>
        <position position="216"/>
    </location>
    <ligand>
        <name>NADPH</name>
        <dbReference type="ChEBI" id="CHEBI:57783"/>
    </ligand>
</feature>
<dbReference type="SUPFAM" id="SSF55347">
    <property type="entry name" value="Glyceraldehyde-3-phosphate dehydrogenase-like, C-terminal domain"/>
    <property type="match status" value="1"/>
</dbReference>
<comment type="catalytic activity">
    <reaction evidence="8">
        <text>2-C-methyl-D-erythritol 4-phosphate + NADP(+) = 1-deoxy-D-xylulose 5-phosphate + NADPH + H(+)</text>
        <dbReference type="Rhea" id="RHEA:13717"/>
        <dbReference type="ChEBI" id="CHEBI:15378"/>
        <dbReference type="ChEBI" id="CHEBI:57783"/>
        <dbReference type="ChEBI" id="CHEBI:57792"/>
        <dbReference type="ChEBI" id="CHEBI:58262"/>
        <dbReference type="ChEBI" id="CHEBI:58349"/>
        <dbReference type="EC" id="1.1.1.267"/>
    </reaction>
    <physiologicalReaction direction="right-to-left" evidence="8">
        <dbReference type="Rhea" id="RHEA:13719"/>
    </physiologicalReaction>
</comment>
<feature type="binding site" evidence="9">
    <location>
        <position position="16"/>
    </location>
    <ligand>
        <name>NADPH</name>
        <dbReference type="ChEBI" id="CHEBI:57783"/>
    </ligand>
</feature>
<dbReference type="EC" id="1.1.1.267" evidence="9"/>
<dbReference type="InterPro" id="IPR013512">
    <property type="entry name" value="DXP_reductoisomerase_N"/>
</dbReference>
<dbReference type="InterPro" id="IPR036291">
    <property type="entry name" value="NAD(P)-bd_dom_sf"/>
</dbReference>
<dbReference type="Pfam" id="PF02670">
    <property type="entry name" value="DXP_reductoisom"/>
    <property type="match status" value="1"/>
</dbReference>
<keyword evidence="3 9" id="KW-0479">Metal-binding</keyword>
<feature type="binding site" evidence="9">
    <location>
        <position position="187"/>
    </location>
    <ligand>
        <name>1-deoxy-D-xylulose 5-phosphate</name>
        <dbReference type="ChEBI" id="CHEBI:57792"/>
    </ligand>
</feature>
<gene>
    <name evidence="9" type="primary">dxr</name>
    <name evidence="13" type="ORF">CAL13_12305</name>
</gene>
<sequence>MSGFQRIAVLGSTGSIGESTLDVIARHPDRLAVYALSAHSRMEKLAQQARASGARVVVVPDDAARQRFFQAWPDRTPLPEVRVGASALADTAADPDCDTVMAAIVGAAGLPSALAAARAGKRVLLANKEALVAAGSLFMAAVRDHGAELLPIDSEHNAIFQCLPHGDRAAAPTRPAAGVRRLILTASGGPFRDRDPAELHGITPAQACAHPNWSMGRKISVDSATMANKGLEVIEAHWLFAMPRERIEVLIHPQSVVHSMVEYEDGSVLAQLGQPDMRTPIAYGLGFPERLASGVGLLDLARWGRLDFEKPDLRRFPCLGLAFDALSAGQGACIALNAANEIAVDAFLHDRLPYTRIPQVIAETLEWHAGRPSVTLNHLDDVLAEDAAARAHAAGSVPAVAS</sequence>
<evidence type="ECO:0000256" key="6">
    <source>
        <dbReference type="ARBA" id="ARBA00023211"/>
    </source>
</evidence>
<dbReference type="PANTHER" id="PTHR30525">
    <property type="entry name" value="1-DEOXY-D-XYLULOSE 5-PHOSPHATE REDUCTOISOMERASE"/>
    <property type="match status" value="1"/>
</dbReference>
<proteinExistence type="inferred from homology"/>
<dbReference type="SUPFAM" id="SSF51735">
    <property type="entry name" value="NAD(P)-binding Rossmann-fold domains"/>
    <property type="match status" value="1"/>
</dbReference>
<evidence type="ECO:0000256" key="5">
    <source>
        <dbReference type="ARBA" id="ARBA00023002"/>
    </source>
</evidence>
<feature type="binding site" evidence="9">
    <location>
        <position position="229"/>
    </location>
    <ligand>
        <name>1-deoxy-D-xylulose 5-phosphate</name>
        <dbReference type="ChEBI" id="CHEBI:57792"/>
    </ligand>
</feature>
<evidence type="ECO:0000256" key="1">
    <source>
        <dbReference type="ARBA" id="ARBA00005094"/>
    </source>
</evidence>
<feature type="domain" description="1-deoxy-D-xylulose 5-phosphate reductoisomerase N-terminal" evidence="10">
    <location>
        <begin position="7"/>
        <end position="135"/>
    </location>
</feature>
<dbReference type="AlphaFoldDB" id="A0A1W6Z254"/>
<dbReference type="Proteomes" id="UP000194139">
    <property type="component" value="Chromosome"/>
</dbReference>
<evidence type="ECO:0000313" key="13">
    <source>
        <dbReference type="EMBL" id="ARP86903.1"/>
    </source>
</evidence>
<keyword evidence="4 9" id="KW-0521">NADP</keyword>
<keyword evidence="6 9" id="KW-0464">Manganese</keyword>
<comment type="function">
    <text evidence="9">Catalyzes the NADPH-dependent rearrangement and reduction of 1-deoxy-D-xylulose-5-phosphate (DXP) to 2-C-methyl-D-erythritol 4-phosphate (MEP).</text>
</comment>
<evidence type="ECO:0000313" key="14">
    <source>
        <dbReference type="Proteomes" id="UP000194139"/>
    </source>
</evidence>
<feature type="binding site" evidence="9">
    <location>
        <position position="14"/>
    </location>
    <ligand>
        <name>NADPH</name>
        <dbReference type="ChEBI" id="CHEBI:57783"/>
    </ligand>
</feature>
<dbReference type="PIRSF" id="PIRSF006205">
    <property type="entry name" value="Dxp_reductismrs"/>
    <property type="match status" value="1"/>
</dbReference>
<feature type="binding site" evidence="9">
    <location>
        <position position="153"/>
    </location>
    <ligand>
        <name>Mn(2+)</name>
        <dbReference type="ChEBI" id="CHEBI:29035"/>
    </ligand>
</feature>
<evidence type="ECO:0000256" key="3">
    <source>
        <dbReference type="ARBA" id="ARBA00022723"/>
    </source>
</evidence>
<dbReference type="OrthoDB" id="9806546at2"/>
<evidence type="ECO:0000256" key="9">
    <source>
        <dbReference type="HAMAP-Rule" id="MF_00183"/>
    </source>
</evidence>
<dbReference type="PANTHER" id="PTHR30525:SF0">
    <property type="entry name" value="1-DEOXY-D-XYLULOSE 5-PHOSPHATE REDUCTOISOMERASE, CHLOROPLASTIC"/>
    <property type="match status" value="1"/>
</dbReference>
<dbReference type="InterPro" id="IPR013644">
    <property type="entry name" value="DXP_reductoisomerase_C"/>
</dbReference>
<evidence type="ECO:0000256" key="8">
    <source>
        <dbReference type="ARBA" id="ARBA00048543"/>
    </source>
</evidence>
<reference evidence="13 14" key="1">
    <citation type="submission" date="2017-05" db="EMBL/GenBank/DDBJ databases">
        <title>Complete and WGS of Bordetella genogroups.</title>
        <authorList>
            <person name="Spilker T."/>
            <person name="LiPuma J."/>
        </authorList>
    </citation>
    <scope>NUCLEOTIDE SEQUENCE [LARGE SCALE GENOMIC DNA]</scope>
    <source>
        <strain evidence="13 14">AU17164</strain>
    </source>
</reference>
<feature type="domain" description="DXP reductoisomerase C-terminal" evidence="12">
    <location>
        <begin position="272"/>
        <end position="391"/>
    </location>
</feature>
<dbReference type="NCBIfam" id="NF009114">
    <property type="entry name" value="PRK12464.1"/>
    <property type="match status" value="1"/>
</dbReference>
<dbReference type="UniPathway" id="UPA00056">
    <property type="reaction ID" value="UER00092"/>
</dbReference>
<feature type="binding site" evidence="9">
    <location>
        <position position="232"/>
    </location>
    <ligand>
        <name>1-deoxy-D-xylulose 5-phosphate</name>
        <dbReference type="ChEBI" id="CHEBI:57792"/>
    </ligand>
</feature>
<feature type="binding site" evidence="9">
    <location>
        <position position="228"/>
    </location>
    <ligand>
        <name>1-deoxy-D-xylulose 5-phosphate</name>
        <dbReference type="ChEBI" id="CHEBI:57792"/>
    </ligand>
</feature>
<feature type="binding site" evidence="9">
    <location>
        <position position="155"/>
    </location>
    <ligand>
        <name>Mn(2+)</name>
        <dbReference type="ChEBI" id="CHEBI:29035"/>
    </ligand>
</feature>
<evidence type="ECO:0000256" key="2">
    <source>
        <dbReference type="ARBA" id="ARBA00006825"/>
    </source>
</evidence>
<keyword evidence="9" id="KW-0460">Magnesium</keyword>